<dbReference type="Pfam" id="PF14602">
    <property type="entry name" value="Hexapep_2"/>
    <property type="match status" value="1"/>
</dbReference>
<dbReference type="Pfam" id="PF00132">
    <property type="entry name" value="Hexapep"/>
    <property type="match status" value="1"/>
</dbReference>
<comment type="similarity">
    <text evidence="1">Belongs to the transferase hexapeptide repeat family.</text>
</comment>
<dbReference type="InterPro" id="IPR011004">
    <property type="entry name" value="Trimer_LpxA-like_sf"/>
</dbReference>
<reference evidence="2 3" key="1">
    <citation type="submission" date="2018-06" db="EMBL/GenBank/DDBJ databases">
        <authorList>
            <consortium name="Pathogen Informatics"/>
            <person name="Doyle S."/>
        </authorList>
    </citation>
    <scope>NUCLEOTIDE SEQUENCE [LARGE SCALE GENOMIC DNA]</scope>
    <source>
        <strain evidence="2 3">NCTC13315</strain>
    </source>
</reference>
<dbReference type="EC" id="2.3.1.191" evidence="2"/>
<proteinExistence type="inferred from homology"/>
<evidence type="ECO:0000256" key="1">
    <source>
        <dbReference type="ARBA" id="ARBA00007274"/>
    </source>
</evidence>
<dbReference type="InterPro" id="IPR020019">
    <property type="entry name" value="AcTrfase_PglD-like"/>
</dbReference>
<dbReference type="PANTHER" id="PTHR43300:SF4">
    <property type="entry name" value="ACYL-[ACYL-CARRIER-PROTEIN]--UDP-N-ACETYLGLUCOSAMINE O-ACYLTRANSFERASE"/>
    <property type="match status" value="1"/>
</dbReference>
<dbReference type="SUPFAM" id="SSF51161">
    <property type="entry name" value="Trimeric LpxA-like enzymes"/>
    <property type="match status" value="1"/>
</dbReference>
<organism evidence="2 3">
    <name type="scientific">Legionella beliardensis</name>
    <dbReference type="NCBI Taxonomy" id="91822"/>
    <lineage>
        <taxon>Bacteria</taxon>
        <taxon>Pseudomonadati</taxon>
        <taxon>Pseudomonadota</taxon>
        <taxon>Gammaproteobacteria</taxon>
        <taxon>Legionellales</taxon>
        <taxon>Legionellaceae</taxon>
        <taxon>Legionella</taxon>
    </lineage>
</organism>
<dbReference type="InterPro" id="IPR001451">
    <property type="entry name" value="Hexapep"/>
</dbReference>
<evidence type="ECO:0000313" key="3">
    <source>
        <dbReference type="Proteomes" id="UP000254968"/>
    </source>
</evidence>
<evidence type="ECO:0000313" key="2">
    <source>
        <dbReference type="EMBL" id="STX27711.1"/>
    </source>
</evidence>
<name>A0A378HYV2_9GAMM</name>
<accession>A0A378HYV2</accession>
<protein>
    <submittedName>
        <fullName evidence="2">UDP-3-O-[3-hydroxymyristoyl] glucosamine N-acyltransferase</fullName>
        <ecNumber evidence="2">2.3.1.191</ecNumber>
    </submittedName>
</protein>
<dbReference type="PANTHER" id="PTHR43300">
    <property type="entry name" value="ACETYLTRANSFERASE"/>
    <property type="match status" value="1"/>
</dbReference>
<sequence>MQKSKQLVLIGAGELASIAYEYFTYDSDYEVVGFAVEKDYLKETSLYDKPIVAFEDIQTHFPSETHEAFVAIPASQLNRLRTRLYKAVKEKGYRCATYISSHAFVWRNAQIGENCFIFEDNTIQPFVKIGNNVILWSGNHIGHQTVIEDNCFLSSHVVVSGYCHIGESCFLGVNSTFNDHVKIPRDCIIASGALVSKSLEEPEKVYYGAPAKEMPKKSALSVNL</sequence>
<dbReference type="Gene3D" id="2.160.10.10">
    <property type="entry name" value="Hexapeptide repeat proteins"/>
    <property type="match status" value="1"/>
</dbReference>
<dbReference type="Proteomes" id="UP000254968">
    <property type="component" value="Unassembled WGS sequence"/>
</dbReference>
<dbReference type="NCBIfam" id="TIGR03570">
    <property type="entry name" value="NeuD_NnaD"/>
    <property type="match status" value="1"/>
</dbReference>
<dbReference type="OrthoDB" id="1115300at2"/>
<dbReference type="GO" id="GO:0103118">
    <property type="term" value="F:UDP-3-O-[(3R)-3-hydroxyacyl]-glucosamine N-acyltransferase activity"/>
    <property type="evidence" value="ECO:0007669"/>
    <property type="project" value="UniProtKB-EC"/>
</dbReference>
<dbReference type="InterPro" id="IPR050179">
    <property type="entry name" value="Trans_hexapeptide_repeat"/>
</dbReference>
<dbReference type="EMBL" id="UGNV01000001">
    <property type="protein sequence ID" value="STX27711.1"/>
    <property type="molecule type" value="Genomic_DNA"/>
</dbReference>
<keyword evidence="3" id="KW-1185">Reference proteome</keyword>
<gene>
    <name evidence="2" type="primary">lpxD_2</name>
    <name evidence="2" type="ORF">NCTC13315_00218</name>
</gene>
<keyword evidence="2" id="KW-0808">Transferase</keyword>
<dbReference type="AlphaFoldDB" id="A0A378HYV2"/>
<keyword evidence="2" id="KW-0012">Acyltransferase</keyword>
<dbReference type="RefSeq" id="WP_115301506.1">
    <property type="nucleotide sequence ID" value="NZ_CAAAHO010000003.1"/>
</dbReference>
<dbReference type="Gene3D" id="3.40.50.20">
    <property type="match status" value="1"/>
</dbReference>
<dbReference type="CDD" id="cd03360">
    <property type="entry name" value="LbH_AT_putative"/>
    <property type="match status" value="1"/>
</dbReference>